<comment type="caution">
    <text evidence="2">The sequence shown here is derived from an EMBL/GenBank/DDBJ whole genome shotgun (WGS) entry which is preliminary data.</text>
</comment>
<organism evidence="2 3">
    <name type="scientific">Coniophora puteana (strain RWD-64-598)</name>
    <name type="common">Brown rot fungus</name>
    <dbReference type="NCBI Taxonomy" id="741705"/>
    <lineage>
        <taxon>Eukaryota</taxon>
        <taxon>Fungi</taxon>
        <taxon>Dikarya</taxon>
        <taxon>Basidiomycota</taxon>
        <taxon>Agaricomycotina</taxon>
        <taxon>Agaricomycetes</taxon>
        <taxon>Agaricomycetidae</taxon>
        <taxon>Boletales</taxon>
        <taxon>Coniophorineae</taxon>
        <taxon>Coniophoraceae</taxon>
        <taxon>Coniophora</taxon>
    </lineage>
</organism>
<proteinExistence type="predicted"/>
<name>A0A5M3M8X7_CONPW</name>
<dbReference type="OrthoDB" id="9980836at2759"/>
<dbReference type="Gene3D" id="3.40.140.10">
    <property type="entry name" value="Cytidine Deaminase, domain 2"/>
    <property type="match status" value="1"/>
</dbReference>
<dbReference type="GO" id="GO:0003824">
    <property type="term" value="F:catalytic activity"/>
    <property type="evidence" value="ECO:0007669"/>
    <property type="project" value="InterPro"/>
</dbReference>
<dbReference type="RefSeq" id="XP_007774250.1">
    <property type="nucleotide sequence ID" value="XM_007776060.1"/>
</dbReference>
<gene>
    <name evidence="2" type="ORF">CONPUDRAFT_140007</name>
</gene>
<dbReference type="KEGG" id="cput:CONPUDRAFT_140007"/>
<dbReference type="Proteomes" id="UP000053558">
    <property type="component" value="Unassembled WGS sequence"/>
</dbReference>
<sequence length="210" mass="23808">MADTTQRALLNAFLRTISDDIIPLTSSGVAKGDKVFGASILRKSTLEVIVSATNNETKSPLLHGETNCLLKFHELEDRPSPKDCILLSTHEPCSLCLSAISWSGFNSFFYLFTYEDTREVFTNPHDLKILEEVFKVKAEGETDEAYNRRPLYNRQNAFWTGKSVAVLIEELGDPAEKTEMLERFRVVRERYNGLSHTYQRSKGKSDIPLP</sequence>
<dbReference type="GO" id="GO:0006139">
    <property type="term" value="P:nucleobase-containing compound metabolic process"/>
    <property type="evidence" value="ECO:0007669"/>
    <property type="project" value="UniProtKB-ARBA"/>
</dbReference>
<accession>A0A5M3M8X7</accession>
<dbReference type="Pfam" id="PF00383">
    <property type="entry name" value="dCMP_cyt_deam_1"/>
    <property type="match status" value="1"/>
</dbReference>
<dbReference type="InterPro" id="IPR002125">
    <property type="entry name" value="CMP_dCMP_dom"/>
</dbReference>
<dbReference type="PROSITE" id="PS51747">
    <property type="entry name" value="CYT_DCMP_DEAMINASES_2"/>
    <property type="match status" value="1"/>
</dbReference>
<feature type="domain" description="CMP/dCMP-type deaminase" evidence="1">
    <location>
        <begin position="4"/>
        <end position="134"/>
    </location>
</feature>
<evidence type="ECO:0000313" key="3">
    <source>
        <dbReference type="Proteomes" id="UP000053558"/>
    </source>
</evidence>
<dbReference type="CDD" id="cd01285">
    <property type="entry name" value="nucleoside_deaminase"/>
    <property type="match status" value="1"/>
</dbReference>
<protein>
    <submittedName>
        <fullName evidence="2">Cytidine deaminase-like protein</fullName>
    </submittedName>
</protein>
<evidence type="ECO:0000313" key="2">
    <source>
        <dbReference type="EMBL" id="EIW75543.1"/>
    </source>
</evidence>
<keyword evidence="3" id="KW-1185">Reference proteome</keyword>
<dbReference type="InterPro" id="IPR016193">
    <property type="entry name" value="Cytidine_deaminase-like"/>
</dbReference>
<reference evidence="3" key="1">
    <citation type="journal article" date="2012" name="Science">
        <title>The Paleozoic origin of enzymatic lignin decomposition reconstructed from 31 fungal genomes.</title>
        <authorList>
            <person name="Floudas D."/>
            <person name="Binder M."/>
            <person name="Riley R."/>
            <person name="Barry K."/>
            <person name="Blanchette R.A."/>
            <person name="Henrissat B."/>
            <person name="Martinez A.T."/>
            <person name="Otillar R."/>
            <person name="Spatafora J.W."/>
            <person name="Yadav J.S."/>
            <person name="Aerts A."/>
            <person name="Benoit I."/>
            <person name="Boyd A."/>
            <person name="Carlson A."/>
            <person name="Copeland A."/>
            <person name="Coutinho P.M."/>
            <person name="de Vries R.P."/>
            <person name="Ferreira P."/>
            <person name="Findley K."/>
            <person name="Foster B."/>
            <person name="Gaskell J."/>
            <person name="Glotzer D."/>
            <person name="Gorecki P."/>
            <person name="Heitman J."/>
            <person name="Hesse C."/>
            <person name="Hori C."/>
            <person name="Igarashi K."/>
            <person name="Jurgens J.A."/>
            <person name="Kallen N."/>
            <person name="Kersten P."/>
            <person name="Kohler A."/>
            <person name="Kuees U."/>
            <person name="Kumar T.K.A."/>
            <person name="Kuo A."/>
            <person name="LaButti K."/>
            <person name="Larrondo L.F."/>
            <person name="Lindquist E."/>
            <person name="Ling A."/>
            <person name="Lombard V."/>
            <person name="Lucas S."/>
            <person name="Lundell T."/>
            <person name="Martin R."/>
            <person name="McLaughlin D.J."/>
            <person name="Morgenstern I."/>
            <person name="Morin E."/>
            <person name="Murat C."/>
            <person name="Nagy L.G."/>
            <person name="Nolan M."/>
            <person name="Ohm R.A."/>
            <person name="Patyshakuliyeva A."/>
            <person name="Rokas A."/>
            <person name="Ruiz-Duenas F.J."/>
            <person name="Sabat G."/>
            <person name="Salamov A."/>
            <person name="Samejima M."/>
            <person name="Schmutz J."/>
            <person name="Slot J.C."/>
            <person name="St John F."/>
            <person name="Stenlid J."/>
            <person name="Sun H."/>
            <person name="Sun S."/>
            <person name="Syed K."/>
            <person name="Tsang A."/>
            <person name="Wiebenga A."/>
            <person name="Young D."/>
            <person name="Pisabarro A."/>
            <person name="Eastwood D.C."/>
            <person name="Martin F."/>
            <person name="Cullen D."/>
            <person name="Grigoriev I.V."/>
            <person name="Hibbett D.S."/>
        </authorList>
    </citation>
    <scope>NUCLEOTIDE SEQUENCE [LARGE SCALE GENOMIC DNA]</scope>
    <source>
        <strain evidence="3">RWD-64-598 SS2</strain>
    </source>
</reference>
<evidence type="ECO:0000259" key="1">
    <source>
        <dbReference type="PROSITE" id="PS51747"/>
    </source>
</evidence>
<dbReference type="GeneID" id="19201430"/>
<dbReference type="AlphaFoldDB" id="A0A5M3M8X7"/>
<dbReference type="SUPFAM" id="SSF53927">
    <property type="entry name" value="Cytidine deaminase-like"/>
    <property type="match status" value="1"/>
</dbReference>
<dbReference type="EMBL" id="JH711588">
    <property type="protein sequence ID" value="EIW75543.1"/>
    <property type="molecule type" value="Genomic_DNA"/>
</dbReference>
<dbReference type="OMA" id="EINCIQQ"/>